<sequence>MSSGIQIILPIEVFGAAENLSPQAITEALTKAKENTEQLSKSRETINLLLRIIKQQGNRLEDIVEGGHSGIEQARRVRDMIKDLKTFDIREI</sequence>
<evidence type="ECO:0000313" key="2">
    <source>
        <dbReference type="Proteomes" id="UP000515854"/>
    </source>
</evidence>
<name>A0A7G8LPX1_9CAUD</name>
<proteinExistence type="predicted"/>
<evidence type="ECO:0000313" key="1">
    <source>
        <dbReference type="EMBL" id="QNJ59293.1"/>
    </source>
</evidence>
<accession>A0A7G8LPX1</accession>
<dbReference type="Proteomes" id="UP000515854">
    <property type="component" value="Genome"/>
</dbReference>
<dbReference type="EMBL" id="MT776806">
    <property type="protein sequence ID" value="QNJ59293.1"/>
    <property type="molecule type" value="Genomic_DNA"/>
</dbReference>
<reference evidence="1 2" key="1">
    <citation type="submission" date="2020-07" db="EMBL/GenBank/DDBJ databases">
        <authorList>
            <person name="Baliraine F.N."/>
            <person name="Frederick G.D."/>
            <person name="Mills R.B."/>
            <person name="Woodruff J.W."/>
            <person name="Richardson W.J."/>
            <person name="Garlena R.A."/>
            <person name="Russell D.A."/>
            <person name="Pope W.H."/>
            <person name="Jacobs-Sera D."/>
            <person name="Hatfull G.F."/>
        </authorList>
    </citation>
    <scope>NUCLEOTIDE SEQUENCE [LARGE SCALE GENOMIC DNA]</scope>
</reference>
<gene>
    <name evidence="1" type="primary">80</name>
    <name evidence="1" type="ORF">SEA_MRMIYAGI_80</name>
</gene>
<protein>
    <submittedName>
        <fullName evidence="1">Uncharacterized protein</fullName>
    </submittedName>
</protein>
<organism evidence="1 2">
    <name type="scientific">Mycobacterium phage MrMiyagi</name>
    <dbReference type="NCBI Taxonomy" id="2762395"/>
    <lineage>
        <taxon>Viruses</taxon>
        <taxon>Duplodnaviria</taxon>
        <taxon>Heunggongvirae</taxon>
        <taxon>Uroviricota</taxon>
        <taxon>Caudoviricetes</taxon>
        <taxon>Fowlmouthvirus</taxon>
        <taxon>Fowlmouthvirus fowlmouth</taxon>
    </lineage>
</organism>